<evidence type="ECO:0000313" key="1">
    <source>
        <dbReference type="EMBL" id="TYO67817.1"/>
    </source>
</evidence>
<dbReference type="AlphaFoldDB" id="A0A5S4YW39"/>
<name>A0A5S4YW39_9BRAD</name>
<accession>A0A5S4YW39</accession>
<evidence type="ECO:0000313" key="2">
    <source>
        <dbReference type="Proteomes" id="UP000324797"/>
    </source>
</evidence>
<organism evidence="1 2">
    <name type="scientific">Bradyrhizobium hipponense</name>
    <dbReference type="NCBI Taxonomy" id="2605638"/>
    <lineage>
        <taxon>Bacteria</taxon>
        <taxon>Pseudomonadati</taxon>
        <taxon>Pseudomonadota</taxon>
        <taxon>Alphaproteobacteria</taxon>
        <taxon>Hyphomicrobiales</taxon>
        <taxon>Nitrobacteraceae</taxon>
        <taxon>Bradyrhizobium</taxon>
    </lineage>
</organism>
<keyword evidence="2" id="KW-1185">Reference proteome</keyword>
<dbReference type="EMBL" id="VSTH01000014">
    <property type="protein sequence ID" value="TYO67817.1"/>
    <property type="molecule type" value="Genomic_DNA"/>
</dbReference>
<protein>
    <submittedName>
        <fullName evidence="1">Uncharacterized protein</fullName>
    </submittedName>
</protein>
<gene>
    <name evidence="1" type="ORF">FXV83_03330</name>
</gene>
<proteinExistence type="predicted"/>
<dbReference type="RefSeq" id="WP_148737744.1">
    <property type="nucleotide sequence ID" value="NZ_VSTH01000014.1"/>
</dbReference>
<reference evidence="1 2" key="1">
    <citation type="submission" date="2019-08" db="EMBL/GenBank/DDBJ databases">
        <title>Bradyrhizobium hipponensis sp. nov., a rhizobium isolated from a Lupinus angustifolius root nodule in Tunisia.</title>
        <authorList>
            <person name="Off K."/>
            <person name="Rejili M."/>
            <person name="Mars M."/>
            <person name="Brachmann A."/>
            <person name="Marin M."/>
        </authorList>
    </citation>
    <scope>NUCLEOTIDE SEQUENCE [LARGE SCALE GENOMIC DNA]</scope>
    <source>
        <strain evidence="2">aSej3</strain>
    </source>
</reference>
<dbReference type="Proteomes" id="UP000324797">
    <property type="component" value="Unassembled WGS sequence"/>
</dbReference>
<sequence>MIPGVARDSSAGAVDWNGIAPGLASSAAGRADPLSWRATLIVLASVGVEPAKPYPGLIVDHAKPREWALGAYAKIRKG</sequence>
<comment type="caution">
    <text evidence="1">The sequence shown here is derived from an EMBL/GenBank/DDBJ whole genome shotgun (WGS) entry which is preliminary data.</text>
</comment>